<keyword evidence="6 10" id="KW-0443">Lipid metabolism</keyword>
<feature type="transmembrane region" description="Helical" evidence="10">
    <location>
        <begin position="161"/>
        <end position="179"/>
    </location>
</feature>
<keyword evidence="11" id="KW-0012">Acyltransferase</keyword>
<dbReference type="PATRIC" id="fig|1637645.4.peg.2486"/>
<dbReference type="Proteomes" id="UP000033607">
    <property type="component" value="Unassembled WGS sequence"/>
</dbReference>
<comment type="function">
    <text evidence="10">Catalyzes the transfer of an acyl group from acyl-phosphate (acyl-PO(4)) to glycerol-3-phosphate (G3P) to form lysophosphatidic acid (LPA). This enzyme utilizes acyl-phosphate as fatty acyl donor, but not acyl-CoA or acyl-ACP.</text>
</comment>
<comment type="pathway">
    <text evidence="10">Lipid metabolism; phospholipid metabolism.</text>
</comment>
<feature type="transmembrane region" description="Helical" evidence="10">
    <location>
        <begin position="6"/>
        <end position="28"/>
    </location>
</feature>
<proteinExistence type="inferred from homology"/>
<keyword evidence="8 10" id="KW-0594">Phospholipid biosynthesis</keyword>
<evidence type="ECO:0000256" key="5">
    <source>
        <dbReference type="ARBA" id="ARBA00022989"/>
    </source>
</evidence>
<dbReference type="EC" id="2.3.1.275" evidence="10"/>
<comment type="caution">
    <text evidence="11">The sequence shown here is derived from an EMBL/GenBank/DDBJ whole genome shotgun (WGS) entry which is preliminary data.</text>
</comment>
<evidence type="ECO:0000313" key="12">
    <source>
        <dbReference type="Proteomes" id="UP000033607"/>
    </source>
</evidence>
<sequence length="225" mass="23849">MLEWIGLNFGLLVAGYLLGSIPTGYLVARTFYGIDLRSVGSGSTGATNVLRSCGKSPASFVLLVDVLKGVLAIALVFFVYALEITPQIAASANIQDVNLFLYWIATAAGLMALLGHTKPVWIGFQGGKAVATSLGILLALNWQLGLATLGIFALFLAISRIVSLSSIAGAVGIASLMVITNQPLPYQIFAIVGGIYVILRHRSNIERLLKGTEPRIGETLSTEQQ</sequence>
<dbReference type="PANTHER" id="PTHR30309">
    <property type="entry name" value="INNER MEMBRANE PROTEIN YGIH"/>
    <property type="match status" value="1"/>
</dbReference>
<evidence type="ECO:0000256" key="10">
    <source>
        <dbReference type="HAMAP-Rule" id="MF_01043"/>
    </source>
</evidence>
<feature type="transmembrane region" description="Helical" evidence="10">
    <location>
        <begin position="100"/>
        <end position="117"/>
    </location>
</feature>
<dbReference type="EMBL" id="LATL02000123">
    <property type="protein sequence ID" value="KKD38794.1"/>
    <property type="molecule type" value="Genomic_DNA"/>
</dbReference>
<comment type="catalytic activity">
    <reaction evidence="10">
        <text>an acyl phosphate + sn-glycerol 3-phosphate = a 1-acyl-sn-glycero-3-phosphate + phosphate</text>
        <dbReference type="Rhea" id="RHEA:34075"/>
        <dbReference type="ChEBI" id="CHEBI:43474"/>
        <dbReference type="ChEBI" id="CHEBI:57597"/>
        <dbReference type="ChEBI" id="CHEBI:57970"/>
        <dbReference type="ChEBI" id="CHEBI:59918"/>
        <dbReference type="EC" id="2.3.1.275"/>
    </reaction>
</comment>
<dbReference type="GO" id="GO:0043772">
    <property type="term" value="F:acyl-phosphate glycerol-3-phosphate acyltransferase activity"/>
    <property type="evidence" value="ECO:0007669"/>
    <property type="project" value="UniProtKB-UniRule"/>
</dbReference>
<comment type="similarity">
    <text evidence="10">Belongs to the PlsY family.</text>
</comment>
<accession>A0A0F5YIP0</accession>
<dbReference type="Pfam" id="PF02660">
    <property type="entry name" value="G3P_acyltransf"/>
    <property type="match status" value="1"/>
</dbReference>
<evidence type="ECO:0000256" key="9">
    <source>
        <dbReference type="ARBA" id="ARBA00023264"/>
    </source>
</evidence>
<evidence type="ECO:0000256" key="2">
    <source>
        <dbReference type="ARBA" id="ARBA00022516"/>
    </source>
</evidence>
<feature type="transmembrane region" description="Helical" evidence="10">
    <location>
        <begin position="60"/>
        <end position="80"/>
    </location>
</feature>
<evidence type="ECO:0000256" key="1">
    <source>
        <dbReference type="ARBA" id="ARBA00022475"/>
    </source>
</evidence>
<dbReference type="GO" id="GO:0005886">
    <property type="term" value="C:plasma membrane"/>
    <property type="evidence" value="ECO:0007669"/>
    <property type="project" value="UniProtKB-SubCell"/>
</dbReference>
<organism evidence="11 12">
    <name type="scientific">Limnoraphis robusta CS-951</name>
    <dbReference type="NCBI Taxonomy" id="1637645"/>
    <lineage>
        <taxon>Bacteria</taxon>
        <taxon>Bacillati</taxon>
        <taxon>Cyanobacteriota</taxon>
        <taxon>Cyanophyceae</taxon>
        <taxon>Oscillatoriophycideae</taxon>
        <taxon>Oscillatoriales</taxon>
        <taxon>Sirenicapillariaceae</taxon>
        <taxon>Limnoraphis</taxon>
    </lineage>
</organism>
<evidence type="ECO:0000256" key="4">
    <source>
        <dbReference type="ARBA" id="ARBA00022692"/>
    </source>
</evidence>
<protein>
    <recommendedName>
        <fullName evidence="10">Glycerol-3-phosphate acyltransferase</fullName>
    </recommendedName>
    <alternativeName>
        <fullName evidence="10">Acyl-PO4 G3P acyltransferase</fullName>
    </alternativeName>
    <alternativeName>
        <fullName evidence="10">Acyl-phosphate--glycerol-3-phosphate acyltransferase</fullName>
    </alternativeName>
    <alternativeName>
        <fullName evidence="10">G3P acyltransferase</fullName>
        <shortName evidence="10">GPAT</shortName>
        <ecNumber evidence="10">2.3.1.275</ecNumber>
    </alternativeName>
    <alternativeName>
        <fullName evidence="10">Lysophosphatidic acid synthase</fullName>
        <shortName evidence="10">LPA synthase</shortName>
    </alternativeName>
</protein>
<reference evidence="11 12" key="1">
    <citation type="submission" date="2015-06" db="EMBL/GenBank/DDBJ databases">
        <title>Draft genome assembly of filamentous brackish cyanobacterium Limnoraphis robusta strain CS-951.</title>
        <authorList>
            <person name="Willis A."/>
            <person name="Parks M."/>
            <person name="Burford M.A."/>
        </authorList>
    </citation>
    <scope>NUCLEOTIDE SEQUENCE [LARGE SCALE GENOMIC DNA]</scope>
    <source>
        <strain evidence="11 12">CS-951</strain>
    </source>
</reference>
<dbReference type="HAMAP" id="MF_01043">
    <property type="entry name" value="PlsY"/>
    <property type="match status" value="1"/>
</dbReference>
<dbReference type="PANTHER" id="PTHR30309:SF0">
    <property type="entry name" value="GLYCEROL-3-PHOSPHATE ACYLTRANSFERASE-RELATED"/>
    <property type="match status" value="1"/>
</dbReference>
<keyword evidence="4 10" id="KW-0812">Transmembrane</keyword>
<keyword evidence="3 10" id="KW-0808">Transferase</keyword>
<dbReference type="UniPathway" id="UPA00085"/>
<dbReference type="InterPro" id="IPR003811">
    <property type="entry name" value="G3P_acylTferase_PlsY"/>
</dbReference>
<evidence type="ECO:0000256" key="6">
    <source>
        <dbReference type="ARBA" id="ARBA00023098"/>
    </source>
</evidence>
<gene>
    <name evidence="10" type="primary">plsY</name>
    <name evidence="11" type="ORF">WN50_06695</name>
</gene>
<comment type="subunit">
    <text evidence="10">Probably interacts with PlsX.</text>
</comment>
<dbReference type="GO" id="GO:0008654">
    <property type="term" value="P:phospholipid biosynthetic process"/>
    <property type="evidence" value="ECO:0007669"/>
    <property type="project" value="UniProtKB-UniRule"/>
</dbReference>
<dbReference type="SMART" id="SM01207">
    <property type="entry name" value="G3P_acyltransf"/>
    <property type="match status" value="1"/>
</dbReference>
<name>A0A0F5YIP0_9CYAN</name>
<dbReference type="OrthoDB" id="9777124at2"/>
<comment type="subcellular location">
    <subcellularLocation>
        <location evidence="10">Cell membrane</location>
        <topology evidence="10">Multi-pass membrane protein</topology>
    </subcellularLocation>
</comment>
<dbReference type="NCBIfam" id="TIGR00023">
    <property type="entry name" value="glycerol-3-phosphate 1-O-acyltransferase PlsY"/>
    <property type="match status" value="1"/>
</dbReference>
<evidence type="ECO:0000313" key="11">
    <source>
        <dbReference type="EMBL" id="KKD38794.1"/>
    </source>
</evidence>
<evidence type="ECO:0000256" key="8">
    <source>
        <dbReference type="ARBA" id="ARBA00023209"/>
    </source>
</evidence>
<dbReference type="RefSeq" id="WP_046277744.1">
    <property type="nucleotide sequence ID" value="NZ_LATL02000123.1"/>
</dbReference>
<dbReference type="AlphaFoldDB" id="A0A0F5YIP0"/>
<feature type="transmembrane region" description="Helical" evidence="10">
    <location>
        <begin position="129"/>
        <end position="155"/>
    </location>
</feature>
<keyword evidence="7 10" id="KW-0472">Membrane</keyword>
<keyword evidence="5 10" id="KW-1133">Transmembrane helix</keyword>
<evidence type="ECO:0000256" key="3">
    <source>
        <dbReference type="ARBA" id="ARBA00022679"/>
    </source>
</evidence>
<keyword evidence="2 10" id="KW-0444">Lipid biosynthesis</keyword>
<keyword evidence="1 10" id="KW-1003">Cell membrane</keyword>
<keyword evidence="9 10" id="KW-1208">Phospholipid metabolism</keyword>
<evidence type="ECO:0000256" key="7">
    <source>
        <dbReference type="ARBA" id="ARBA00023136"/>
    </source>
</evidence>